<feature type="transmembrane region" description="Helical" evidence="1">
    <location>
        <begin position="129"/>
        <end position="152"/>
    </location>
</feature>
<reference evidence="2" key="1">
    <citation type="submission" date="2021-02" db="EMBL/GenBank/DDBJ databases">
        <authorList>
            <person name="Nowell W R."/>
        </authorList>
    </citation>
    <scope>NUCLEOTIDE SEQUENCE</scope>
</reference>
<accession>A0A814BW06</accession>
<evidence type="ECO:0000256" key="1">
    <source>
        <dbReference type="SAM" id="Phobius"/>
    </source>
</evidence>
<evidence type="ECO:0000313" key="3">
    <source>
        <dbReference type="EMBL" id="CAF3603727.1"/>
    </source>
</evidence>
<dbReference type="EMBL" id="CAJOBB010000191">
    <property type="protein sequence ID" value="CAF3603727.1"/>
    <property type="molecule type" value="Genomic_DNA"/>
</dbReference>
<organism evidence="2 4">
    <name type="scientific">Adineta steineri</name>
    <dbReference type="NCBI Taxonomy" id="433720"/>
    <lineage>
        <taxon>Eukaryota</taxon>
        <taxon>Metazoa</taxon>
        <taxon>Spiralia</taxon>
        <taxon>Gnathifera</taxon>
        <taxon>Rotifera</taxon>
        <taxon>Eurotatoria</taxon>
        <taxon>Bdelloidea</taxon>
        <taxon>Adinetida</taxon>
        <taxon>Adinetidae</taxon>
        <taxon>Adineta</taxon>
    </lineage>
</organism>
<feature type="transmembrane region" description="Helical" evidence="1">
    <location>
        <begin position="101"/>
        <end position="123"/>
    </location>
</feature>
<dbReference type="Proteomes" id="UP000663868">
    <property type="component" value="Unassembled WGS sequence"/>
</dbReference>
<evidence type="ECO:0000313" key="4">
    <source>
        <dbReference type="Proteomes" id="UP000663860"/>
    </source>
</evidence>
<dbReference type="EMBL" id="CAJNOE010000114">
    <property type="protein sequence ID" value="CAF0931601.1"/>
    <property type="molecule type" value="Genomic_DNA"/>
</dbReference>
<keyword evidence="1" id="KW-1133">Transmembrane helix</keyword>
<proteinExistence type="predicted"/>
<keyword evidence="1" id="KW-0812">Transmembrane</keyword>
<keyword evidence="1" id="KW-0472">Membrane</keyword>
<feature type="transmembrane region" description="Helical" evidence="1">
    <location>
        <begin position="12"/>
        <end position="31"/>
    </location>
</feature>
<protein>
    <submittedName>
        <fullName evidence="2">Uncharacterized protein</fullName>
    </submittedName>
</protein>
<dbReference type="AlphaFoldDB" id="A0A814BW06"/>
<evidence type="ECO:0000313" key="2">
    <source>
        <dbReference type="EMBL" id="CAF0931601.1"/>
    </source>
</evidence>
<gene>
    <name evidence="2" type="ORF">IZO911_LOCUS13902</name>
    <name evidence="3" type="ORF">KXQ929_LOCUS5272</name>
</gene>
<feature type="transmembrane region" description="Helical" evidence="1">
    <location>
        <begin position="70"/>
        <end position="89"/>
    </location>
</feature>
<comment type="caution">
    <text evidence="2">The sequence shown here is derived from an EMBL/GenBank/DDBJ whole genome shotgun (WGS) entry which is preliminary data.</text>
</comment>
<sequence length="159" mass="17728">MVTFTNQKVTIDLLIAIIATVILSTTILAISTNNWNVKYENSITNRTGLFQQCSNAVCCDRKELDRSVTILAVFSIIFLTISTLSSFILMTTTLDYKNQCYILVPLTFFGSGIAMTLTLIQILDRIELNGYSALVFMIDSVLSYILGGISLLHANMFYL</sequence>
<name>A0A814BW06_9BILA</name>
<dbReference type="Proteomes" id="UP000663860">
    <property type="component" value="Unassembled WGS sequence"/>
</dbReference>